<dbReference type="Proteomes" id="UP000198785">
    <property type="component" value="Unassembled WGS sequence"/>
</dbReference>
<evidence type="ECO:0000313" key="2">
    <source>
        <dbReference type="Proteomes" id="UP000198785"/>
    </source>
</evidence>
<protein>
    <submittedName>
        <fullName evidence="1">Uncharacterized protein</fullName>
    </submittedName>
</protein>
<sequence>MSNTIKYIFIFLCFSLPWAIRAEQSKVVQNCEQITKITLDKLVPLVDKNDFTELESILSTIQTACGENEFTQRMRILRALLEKKSSGELIADYLDKNYHETLVMRWDYAAEEQHQRIYRDNKSDFNYIPLNHAIDSLTQVKATALLNSTSFNLTEQEREIVLLFADYVDDFYQSYEQTTPRKPTALESSQEYFTYKSKGGVNLYAGIEFPITGSNPLFKGSPTVALMYSSPLHTNFLYELGLKVRINSNDRDFEYLLHNEVEIVNSSASYAIGGTLGYKLFDNDKFILYPKVGLFFESTSTGLSEVTYYDNGYYEDGYGNSSVRYNNVNTMRTTLALSAMRHIAKKKYIGLEAAYHYVPYNWDENLITAIQPNYASLQLFFRF</sequence>
<dbReference type="EMBL" id="FOZZ01000007">
    <property type="protein sequence ID" value="SFS94411.1"/>
    <property type="molecule type" value="Genomic_DNA"/>
</dbReference>
<dbReference type="AlphaFoldDB" id="A0A1I6TYX8"/>
<keyword evidence="2" id="KW-1185">Reference proteome</keyword>
<organism evidence="1 2">
    <name type="scientific">Sphingobacterium wenxiniae</name>
    <dbReference type="NCBI Taxonomy" id="683125"/>
    <lineage>
        <taxon>Bacteria</taxon>
        <taxon>Pseudomonadati</taxon>
        <taxon>Bacteroidota</taxon>
        <taxon>Sphingobacteriia</taxon>
        <taxon>Sphingobacteriales</taxon>
        <taxon>Sphingobacteriaceae</taxon>
        <taxon>Sphingobacterium</taxon>
    </lineage>
</organism>
<gene>
    <name evidence="1" type="ORF">SAMN05660206_107147</name>
</gene>
<dbReference type="STRING" id="683125.SAMN05660206_107147"/>
<name>A0A1I6TYX8_9SPHI</name>
<reference evidence="1 2" key="1">
    <citation type="submission" date="2016-10" db="EMBL/GenBank/DDBJ databases">
        <authorList>
            <person name="de Groot N.N."/>
        </authorList>
    </citation>
    <scope>NUCLEOTIDE SEQUENCE [LARGE SCALE GENOMIC DNA]</scope>
    <source>
        <strain evidence="1 2">DSM 22789</strain>
    </source>
</reference>
<accession>A0A1I6TYX8</accession>
<proteinExistence type="predicted"/>
<evidence type="ECO:0000313" key="1">
    <source>
        <dbReference type="EMBL" id="SFS94411.1"/>
    </source>
</evidence>